<gene>
    <name evidence="3" type="ORF">APY09_08510</name>
</gene>
<dbReference type="OrthoDB" id="5180791at2"/>
<dbReference type="Proteomes" id="UP000054686">
    <property type="component" value="Unassembled WGS sequence"/>
</dbReference>
<feature type="region of interest" description="Disordered" evidence="1">
    <location>
        <begin position="277"/>
        <end position="416"/>
    </location>
</feature>
<protein>
    <recommendedName>
        <fullName evidence="2">DUF3071 domain-containing protein</fullName>
    </recommendedName>
</protein>
<dbReference type="EMBL" id="LLVT01000003">
    <property type="protein sequence ID" value="KSW10533.1"/>
    <property type="molecule type" value="Genomic_DNA"/>
</dbReference>
<dbReference type="InterPro" id="IPR021421">
    <property type="entry name" value="DUF3071"/>
</dbReference>
<dbReference type="AlphaFoldDB" id="A0A0V8RR01"/>
<comment type="caution">
    <text evidence="3">The sequence shown here is derived from an EMBL/GenBank/DDBJ whole genome shotgun (WGS) entry which is preliminary data.</text>
</comment>
<dbReference type="NCBIfam" id="NF040712">
    <property type="entry name" value="SepH"/>
    <property type="match status" value="1"/>
</dbReference>
<evidence type="ECO:0000259" key="2">
    <source>
        <dbReference type="Pfam" id="PF11268"/>
    </source>
</evidence>
<evidence type="ECO:0000256" key="1">
    <source>
        <dbReference type="SAM" id="MobiDB-lite"/>
    </source>
</evidence>
<evidence type="ECO:0000313" key="4">
    <source>
        <dbReference type="Proteomes" id="UP000054686"/>
    </source>
</evidence>
<reference evidence="3 4" key="1">
    <citation type="submission" date="2015-10" db="EMBL/GenBank/DDBJ databases">
        <title>Draft Genome of Actinomyces odontolyticus subsp. actinosynbacter strain XH001.</title>
        <authorList>
            <person name="Mclean J.S."/>
            <person name="He X."/>
        </authorList>
    </citation>
    <scope>NUCLEOTIDE SEQUENCE [LARGE SCALE GENOMIC DNA]</scope>
    <source>
        <strain evidence="3 4">XH001</strain>
    </source>
</reference>
<feature type="compositionally biased region" description="Basic and acidic residues" evidence="1">
    <location>
        <begin position="338"/>
        <end position="350"/>
    </location>
</feature>
<sequence length="416" mass="44039">MIELELLGTSADGESLVLTDAQGERYSVLISDELRGATRRDRPRVELAPARPTLAPRDIQALLRAGATPAEIAEQHGMEVSAVERFEAPVQAEKDYALTRARAVRIGDGGPTMGDLVLDRLAARGVDPSSLEWTATREAGEPWQIIVTFVQGAAEHAAHWHLSNSGSLEAIDQEAQWLTEQVSASPTASIFTPMPRTAPAPIVDPSAEDLRNREAIIDQLNAVRGKRQQIDLDLDDEVDEEAEYLAAIAGEEEAPTTEPDTSTGPISARIYSLASARTKAEAPSEPAEDTLFPATGQIPSARPTQTGAIPVASRSPKTEAPASSGVLPWLSDTPASSGEDKGGEEPKAEEQATPAIPMKAVSPSDSTDSAPAEAEESATGSVPAQGVTGSRMARASSKKTRRSVPSWDEILFGSKS</sequence>
<organism evidence="3 4">
    <name type="scientific">Schaalia odontolytica</name>
    <dbReference type="NCBI Taxonomy" id="1660"/>
    <lineage>
        <taxon>Bacteria</taxon>
        <taxon>Bacillati</taxon>
        <taxon>Actinomycetota</taxon>
        <taxon>Actinomycetes</taxon>
        <taxon>Actinomycetales</taxon>
        <taxon>Actinomycetaceae</taxon>
        <taxon>Schaalia</taxon>
    </lineage>
</organism>
<dbReference type="RefSeq" id="WP_060567402.1">
    <property type="nucleotide sequence ID" value="NZ_CP040006.1"/>
</dbReference>
<dbReference type="InterPro" id="IPR047682">
    <property type="entry name" value="SepH-like"/>
</dbReference>
<dbReference type="Pfam" id="PF11268">
    <property type="entry name" value="DUF3071"/>
    <property type="match status" value="1"/>
</dbReference>
<evidence type="ECO:0000313" key="3">
    <source>
        <dbReference type="EMBL" id="KSW10533.1"/>
    </source>
</evidence>
<accession>A0A0V8RR01</accession>
<name>A0A0V8RR01_9ACTO</name>
<proteinExistence type="predicted"/>
<feature type="domain" description="DUF3071" evidence="2">
    <location>
        <begin position="1"/>
        <end position="161"/>
    </location>
</feature>